<feature type="domain" description="Response regulatory" evidence="10">
    <location>
        <begin position="3"/>
        <end position="119"/>
    </location>
</feature>
<evidence type="ECO:0000256" key="4">
    <source>
        <dbReference type="ARBA" id="ARBA00023012"/>
    </source>
</evidence>
<name>A0A923L797_9BACI</name>
<dbReference type="PANTHER" id="PTHR45526">
    <property type="entry name" value="TRANSCRIPTIONAL REGULATORY PROTEIN DPIA"/>
    <property type="match status" value="1"/>
</dbReference>
<feature type="modified residue" description="4-aspartylphosphate" evidence="9">
    <location>
        <position position="54"/>
    </location>
</feature>
<evidence type="ECO:0000256" key="3">
    <source>
        <dbReference type="ARBA" id="ARBA00022553"/>
    </source>
</evidence>
<evidence type="ECO:0000259" key="10">
    <source>
        <dbReference type="PROSITE" id="PS50110"/>
    </source>
</evidence>
<dbReference type="GO" id="GO:0003700">
    <property type="term" value="F:DNA-binding transcription factor activity"/>
    <property type="evidence" value="ECO:0007669"/>
    <property type="project" value="InterPro"/>
</dbReference>
<evidence type="ECO:0000313" key="12">
    <source>
        <dbReference type="Proteomes" id="UP000637359"/>
    </source>
</evidence>
<dbReference type="PROSITE" id="PS50110">
    <property type="entry name" value="RESPONSE_REGULATORY"/>
    <property type="match status" value="1"/>
</dbReference>
<keyword evidence="12" id="KW-1185">Reference proteome</keyword>
<dbReference type="EMBL" id="JACOOL010000009">
    <property type="protein sequence ID" value="MBC5637719.1"/>
    <property type="molecule type" value="Genomic_DNA"/>
</dbReference>
<comment type="caution">
    <text evidence="11">The sequence shown here is derived from an EMBL/GenBank/DDBJ whole genome shotgun (WGS) entry which is preliminary data.</text>
</comment>
<evidence type="ECO:0000256" key="8">
    <source>
        <dbReference type="ARBA" id="ARBA00023163"/>
    </source>
</evidence>
<dbReference type="InterPro" id="IPR024187">
    <property type="entry name" value="Sig_transdc_resp-reg_cit/mal"/>
</dbReference>
<dbReference type="AlphaFoldDB" id="A0A923L797"/>
<keyword evidence="5" id="KW-0805">Transcription regulation</keyword>
<dbReference type="SUPFAM" id="SSF52172">
    <property type="entry name" value="CheY-like"/>
    <property type="match status" value="1"/>
</dbReference>
<dbReference type="Pfam" id="PF20714">
    <property type="entry name" value="HTH_64"/>
    <property type="match status" value="1"/>
</dbReference>
<dbReference type="GO" id="GO:0000156">
    <property type="term" value="F:phosphorelay response regulator activity"/>
    <property type="evidence" value="ECO:0007669"/>
    <property type="project" value="TreeGrafter"/>
</dbReference>
<gene>
    <name evidence="11" type="ORF">H8S33_12960</name>
</gene>
<dbReference type="InterPro" id="IPR001789">
    <property type="entry name" value="Sig_transdc_resp-reg_receiver"/>
</dbReference>
<dbReference type="Pfam" id="PF00072">
    <property type="entry name" value="Response_reg"/>
    <property type="match status" value="1"/>
</dbReference>
<dbReference type="InterPro" id="IPR011006">
    <property type="entry name" value="CheY-like_superfamily"/>
</dbReference>
<proteinExistence type="predicted"/>
<keyword evidence="8" id="KW-0804">Transcription</keyword>
<keyword evidence="7" id="KW-0010">Activator</keyword>
<evidence type="ECO:0000256" key="1">
    <source>
        <dbReference type="ARBA" id="ARBA00004496"/>
    </source>
</evidence>
<evidence type="ECO:0000256" key="6">
    <source>
        <dbReference type="ARBA" id="ARBA00023125"/>
    </source>
</evidence>
<dbReference type="PIRSF" id="PIRSF006171">
    <property type="entry name" value="RR_citrat_malat"/>
    <property type="match status" value="1"/>
</dbReference>
<reference evidence="11" key="1">
    <citation type="submission" date="2020-08" db="EMBL/GenBank/DDBJ databases">
        <title>Genome public.</title>
        <authorList>
            <person name="Liu C."/>
            <person name="Sun Q."/>
        </authorList>
    </citation>
    <scope>NUCLEOTIDE SEQUENCE</scope>
    <source>
        <strain evidence="11">BX22</strain>
    </source>
</reference>
<keyword evidence="3 9" id="KW-0597">Phosphoprotein</keyword>
<keyword evidence="4" id="KW-0902">Two-component regulatory system</keyword>
<dbReference type="SMART" id="SM00448">
    <property type="entry name" value="REC"/>
    <property type="match status" value="1"/>
</dbReference>
<evidence type="ECO:0000256" key="9">
    <source>
        <dbReference type="PROSITE-ProRule" id="PRU00169"/>
    </source>
</evidence>
<sequence>MINVVIVEDDFRIAKIHEEFIGKVSGFRVVGRALNGETAIQLIAEKRVDLVILDVYLPDILGANLIDTIRETNSHIDFIMVTAATETELVSEIIRNGVFDYIIKPVKMERFIETLQRYREMKENLERKKEVDQSFLDKYFGHQSATLDQKETPKGIDPLTLEKVSDIINTLKGGITAEEMGAKIGASRTTARRYLEYLISVGEVAAELEYGIVGRPERKYHVVNKGD</sequence>
<evidence type="ECO:0000313" key="11">
    <source>
        <dbReference type="EMBL" id="MBC5637719.1"/>
    </source>
</evidence>
<accession>A0A923L797</accession>
<evidence type="ECO:0000256" key="2">
    <source>
        <dbReference type="ARBA" id="ARBA00022490"/>
    </source>
</evidence>
<protein>
    <submittedName>
        <fullName evidence="11">Response regulator</fullName>
    </submittedName>
</protein>
<keyword evidence="2" id="KW-0963">Cytoplasm</keyword>
<dbReference type="RefSeq" id="WP_186870424.1">
    <property type="nucleotide sequence ID" value="NZ_JACOOL010000009.1"/>
</dbReference>
<dbReference type="Proteomes" id="UP000637359">
    <property type="component" value="Unassembled WGS sequence"/>
</dbReference>
<dbReference type="GO" id="GO:0005737">
    <property type="term" value="C:cytoplasm"/>
    <property type="evidence" value="ECO:0007669"/>
    <property type="project" value="UniProtKB-SubCell"/>
</dbReference>
<keyword evidence="6" id="KW-0238">DNA-binding</keyword>
<comment type="subcellular location">
    <subcellularLocation>
        <location evidence="1">Cytoplasm</location>
    </subcellularLocation>
</comment>
<dbReference type="GO" id="GO:0003677">
    <property type="term" value="F:DNA binding"/>
    <property type="evidence" value="ECO:0007669"/>
    <property type="project" value="UniProtKB-KW"/>
</dbReference>
<evidence type="ECO:0000256" key="5">
    <source>
        <dbReference type="ARBA" id="ARBA00023015"/>
    </source>
</evidence>
<dbReference type="PANTHER" id="PTHR45526:SF6">
    <property type="entry name" value="TRANSCRIPTIONAL REGULATORY PROTEIN CITT"/>
    <property type="match status" value="1"/>
</dbReference>
<dbReference type="Gene3D" id="3.40.50.2300">
    <property type="match status" value="1"/>
</dbReference>
<organism evidence="11 12">
    <name type="scientific">Ornithinibacillus hominis</name>
    <dbReference type="NCBI Taxonomy" id="2763055"/>
    <lineage>
        <taxon>Bacteria</taxon>
        <taxon>Bacillati</taxon>
        <taxon>Bacillota</taxon>
        <taxon>Bacilli</taxon>
        <taxon>Bacillales</taxon>
        <taxon>Bacillaceae</taxon>
        <taxon>Ornithinibacillus</taxon>
    </lineage>
</organism>
<evidence type="ECO:0000256" key="7">
    <source>
        <dbReference type="ARBA" id="ARBA00023159"/>
    </source>
</evidence>
<dbReference type="InterPro" id="IPR051271">
    <property type="entry name" value="2C-system_Tx_regulators"/>
</dbReference>
<dbReference type="InterPro" id="IPR048714">
    <property type="entry name" value="DpiA-like_HTH"/>
</dbReference>